<evidence type="ECO:0000256" key="3">
    <source>
        <dbReference type="ARBA" id="ARBA00026071"/>
    </source>
</evidence>
<organism evidence="4">
    <name type="scientific">Anisakis simplex</name>
    <name type="common">Herring worm</name>
    <dbReference type="NCBI Taxonomy" id="6269"/>
    <lineage>
        <taxon>Eukaryota</taxon>
        <taxon>Metazoa</taxon>
        <taxon>Ecdysozoa</taxon>
        <taxon>Nematoda</taxon>
        <taxon>Chromadorea</taxon>
        <taxon>Rhabditida</taxon>
        <taxon>Spirurina</taxon>
        <taxon>Ascaridomorpha</taxon>
        <taxon>Ascaridoidea</taxon>
        <taxon>Anisakidae</taxon>
        <taxon>Anisakis</taxon>
        <taxon>Anisakis simplex complex</taxon>
    </lineage>
</organism>
<comment type="subunit">
    <text evidence="3">The 26S proteasome consists of a 20S proteasome core and two 19S regulatory subunits. The 20S proteasome core is composed of 28 subunits that are arranged in four stacked rings, resulting in a barrel-shaped structure. The two end rings are each formed by seven alpha subunits, and the two central rings are each formed by seven beta subunits. The catalytic chamber with the active sites is on the inside of the barrel.</text>
</comment>
<dbReference type="GO" id="GO:0051603">
    <property type="term" value="P:proteolysis involved in protein catabolic process"/>
    <property type="evidence" value="ECO:0007669"/>
    <property type="project" value="InterPro"/>
</dbReference>
<reference evidence="4" key="1">
    <citation type="submission" date="2017-02" db="UniProtKB">
        <authorList>
            <consortium name="WormBaseParasite"/>
        </authorList>
    </citation>
    <scope>IDENTIFICATION</scope>
</reference>
<dbReference type="InterPro" id="IPR029055">
    <property type="entry name" value="Ntn_hydrolases_N"/>
</dbReference>
<dbReference type="Pfam" id="PF00227">
    <property type="entry name" value="Proteasome"/>
    <property type="match status" value="1"/>
</dbReference>
<dbReference type="PANTHER" id="PTHR32194:SF6">
    <property type="entry name" value="PROTEASOME SUBUNIT BETA"/>
    <property type="match status" value="1"/>
</dbReference>
<proteinExistence type="predicted"/>
<accession>A0A0M3J7M4</accession>
<evidence type="ECO:0000256" key="2">
    <source>
        <dbReference type="ARBA" id="ARBA00023242"/>
    </source>
</evidence>
<dbReference type="Gene3D" id="3.60.20.10">
    <property type="entry name" value="Glutamine Phosphoribosylpyrophosphate, subunit 1, domain 1"/>
    <property type="match status" value="1"/>
</dbReference>
<dbReference type="PANTHER" id="PTHR32194">
    <property type="entry name" value="METALLOPROTEASE TLDD"/>
    <property type="match status" value="1"/>
</dbReference>
<dbReference type="InterPro" id="IPR023333">
    <property type="entry name" value="Proteasome_suB-type"/>
</dbReference>
<evidence type="ECO:0000313" key="4">
    <source>
        <dbReference type="WBParaSite" id="ASIM_0000357201-mRNA-1"/>
    </source>
</evidence>
<sequence>LSGMEVERTLNPTCTGTSVVAVTYEGGVAIMSDRLVSYGKMARYRHVSRQYRVNDHVIVTFGGDHADFQWLQNVIERQVSLLSISRCMMRAYDETADLSPRMLHAYLTSLLYYRRSRLNPIWNTLIVAGMQKENDELKPFIGVITQRFGPFTIIIIIKNAQVYDSNEKVMFWVSYHRFNFEHLIFDPYFPHLFEAGRMDSEFLQNS</sequence>
<keyword evidence="2" id="KW-0539">Nucleus</keyword>
<name>A0A0M3J7M4_ANISI</name>
<dbReference type="GO" id="GO:0005839">
    <property type="term" value="C:proteasome core complex"/>
    <property type="evidence" value="ECO:0007669"/>
    <property type="project" value="InterPro"/>
</dbReference>
<dbReference type="SUPFAM" id="SSF56235">
    <property type="entry name" value="N-terminal nucleophile aminohydrolases (Ntn hydrolases)"/>
    <property type="match status" value="1"/>
</dbReference>
<dbReference type="WBParaSite" id="ASIM_0000357201-mRNA-1">
    <property type="protein sequence ID" value="ASIM_0000357201-mRNA-1"/>
    <property type="gene ID" value="ASIM_0000357201"/>
</dbReference>
<dbReference type="AlphaFoldDB" id="A0A0M3J7M4"/>
<dbReference type="InterPro" id="IPR001353">
    <property type="entry name" value="Proteasome_sua/b"/>
</dbReference>
<dbReference type="GO" id="GO:0005737">
    <property type="term" value="C:cytoplasm"/>
    <property type="evidence" value="ECO:0007669"/>
    <property type="project" value="TreeGrafter"/>
</dbReference>
<protein>
    <recommendedName>
        <fullName evidence="1">Proteasome subunit beta type-4</fullName>
    </recommendedName>
</protein>
<evidence type="ECO:0000256" key="1">
    <source>
        <dbReference type="ARBA" id="ARBA00016157"/>
    </source>
</evidence>